<protein>
    <submittedName>
        <fullName evidence="1">Transcriptional regulator, AsnC family domain protein</fullName>
    </submittedName>
</protein>
<name>A0A024GWH0_9MICC</name>
<dbReference type="EMBL" id="CAQI01000025">
    <property type="protein sequence ID" value="CCQ44265.1"/>
    <property type="molecule type" value="Genomic_DNA"/>
</dbReference>
<proteinExistence type="predicted"/>
<evidence type="ECO:0000313" key="1">
    <source>
        <dbReference type="EMBL" id="CCQ44265.1"/>
    </source>
</evidence>
<reference evidence="2" key="1">
    <citation type="journal article" date="2014" name="Genome Announc.">
        <title>Genome Sequence of Arthrobacter siccitolerans 4J27, a Xeroprotectant-Producing Desiccation-Tolerant Microorganism.</title>
        <authorList>
            <person name="Manzanera M."/>
            <person name="Santa-Cruz-Calvo L."/>
            <person name="Vilchez J.I."/>
            <person name="Garcia-Fontana C."/>
            <person name="Silva-Castro G.A."/>
            <person name="Calvo C."/>
            <person name="Gonzalez-Lopez J."/>
        </authorList>
    </citation>
    <scope>NUCLEOTIDE SEQUENCE [LARGE SCALE GENOMIC DNA]</scope>
    <source>
        <strain evidence="2">4J27</strain>
    </source>
</reference>
<keyword evidence="2" id="KW-1185">Reference proteome</keyword>
<organism evidence="1 2">
    <name type="scientific">Pseudarthrobacter siccitolerans</name>
    <dbReference type="NCBI Taxonomy" id="861266"/>
    <lineage>
        <taxon>Bacteria</taxon>
        <taxon>Bacillati</taxon>
        <taxon>Actinomycetota</taxon>
        <taxon>Actinomycetes</taxon>
        <taxon>Micrococcales</taxon>
        <taxon>Micrococcaceae</taxon>
        <taxon>Pseudarthrobacter</taxon>
    </lineage>
</organism>
<evidence type="ECO:0000313" key="2">
    <source>
        <dbReference type="Proteomes" id="UP000035722"/>
    </source>
</evidence>
<comment type="caution">
    <text evidence="1">The sequence shown here is derived from an EMBL/GenBank/DDBJ whole genome shotgun (WGS) entry which is preliminary data.</text>
</comment>
<sequence>MQQRIPGIDLVESVVMLSTVKRVGWMLNRDSTATGRVIVPAAVARAR</sequence>
<dbReference type="AlphaFoldDB" id="A0A024GWH0"/>
<accession>A0A024GWH0</accession>
<gene>
    <name evidence="1" type="ORF">ARTSIC4J27_189</name>
</gene>
<dbReference type="STRING" id="861266.ARTSIC4J27_189"/>
<dbReference type="Proteomes" id="UP000035722">
    <property type="component" value="Unassembled WGS sequence"/>
</dbReference>